<gene>
    <name evidence="2" type="ORF">JYB88_03550</name>
</gene>
<dbReference type="AlphaFoldDB" id="A0A974XNY5"/>
<proteinExistence type="predicted"/>
<dbReference type="KEGG" id="scyp:JYB88_03550"/>
<dbReference type="EMBL" id="CP071504">
    <property type="protein sequence ID" value="QSX30748.1"/>
    <property type="molecule type" value="Genomic_DNA"/>
</dbReference>
<keyword evidence="1" id="KW-0472">Membrane</keyword>
<dbReference type="Proteomes" id="UP000663281">
    <property type="component" value="Chromosome"/>
</dbReference>
<keyword evidence="1" id="KW-1133">Transmembrane helix</keyword>
<reference evidence="2 3" key="1">
    <citation type="submission" date="2021-03" db="EMBL/GenBank/DDBJ databases">
        <title>Novel species identification of genus Shewanella.</title>
        <authorList>
            <person name="Liu G."/>
            <person name="Zhang Q."/>
        </authorList>
    </citation>
    <scope>NUCLEOTIDE SEQUENCE [LARGE SCALE GENOMIC DNA]</scope>
    <source>
        <strain evidence="2 3">FJAT-53726</strain>
    </source>
</reference>
<keyword evidence="3" id="KW-1185">Reference proteome</keyword>
<name>A0A974XNY5_9GAMM</name>
<keyword evidence="1" id="KW-0812">Transmembrane</keyword>
<sequence>MSCKQKAAALENRLAQQQQSSPQNRISWPLKLACLTLALAAVVLLCYLD</sequence>
<evidence type="ECO:0000256" key="1">
    <source>
        <dbReference type="SAM" id="Phobius"/>
    </source>
</evidence>
<feature type="transmembrane region" description="Helical" evidence="1">
    <location>
        <begin position="28"/>
        <end position="48"/>
    </location>
</feature>
<accession>A0A974XNY5</accession>
<evidence type="ECO:0000313" key="3">
    <source>
        <dbReference type="Proteomes" id="UP000663281"/>
    </source>
</evidence>
<protein>
    <submittedName>
        <fullName evidence="2">Uncharacterized protein</fullName>
    </submittedName>
</protein>
<organism evidence="2 3">
    <name type="scientific">Shewanella cyperi</name>
    <dbReference type="NCBI Taxonomy" id="2814292"/>
    <lineage>
        <taxon>Bacteria</taxon>
        <taxon>Pseudomonadati</taxon>
        <taxon>Pseudomonadota</taxon>
        <taxon>Gammaproteobacteria</taxon>
        <taxon>Alteromonadales</taxon>
        <taxon>Shewanellaceae</taxon>
        <taxon>Shewanella</taxon>
    </lineage>
</organism>
<dbReference type="RefSeq" id="WP_207322082.1">
    <property type="nucleotide sequence ID" value="NZ_CP071501.1"/>
</dbReference>
<evidence type="ECO:0000313" key="2">
    <source>
        <dbReference type="EMBL" id="QSX30748.1"/>
    </source>
</evidence>